<name>A0A2S4A1T4_ARTGL</name>
<evidence type="ECO:0000256" key="3">
    <source>
        <dbReference type="ARBA" id="ARBA00022692"/>
    </source>
</evidence>
<feature type="transmembrane region" description="Helical" evidence="7">
    <location>
        <begin position="305"/>
        <end position="328"/>
    </location>
</feature>
<evidence type="ECO:0000256" key="1">
    <source>
        <dbReference type="ARBA" id="ARBA00004651"/>
    </source>
</evidence>
<keyword evidence="9" id="KW-0449">Lipoprotein</keyword>
<keyword evidence="4 7" id="KW-1133">Transmembrane helix</keyword>
<keyword evidence="3 7" id="KW-0812">Transmembrane</keyword>
<keyword evidence="10" id="KW-1185">Reference proteome</keyword>
<dbReference type="InterPro" id="IPR050250">
    <property type="entry name" value="Macrolide_Exporter_MacB"/>
</dbReference>
<evidence type="ECO:0000313" key="9">
    <source>
        <dbReference type="EMBL" id="POH75443.1"/>
    </source>
</evidence>
<keyword evidence="2" id="KW-1003">Cell membrane</keyword>
<evidence type="ECO:0000256" key="6">
    <source>
        <dbReference type="ARBA" id="ARBA00038076"/>
    </source>
</evidence>
<dbReference type="Pfam" id="PF02687">
    <property type="entry name" value="FtsX"/>
    <property type="match status" value="1"/>
</dbReference>
<dbReference type="GO" id="GO:0022857">
    <property type="term" value="F:transmembrane transporter activity"/>
    <property type="evidence" value="ECO:0007669"/>
    <property type="project" value="TreeGrafter"/>
</dbReference>
<dbReference type="PANTHER" id="PTHR30572">
    <property type="entry name" value="MEMBRANE COMPONENT OF TRANSPORTER-RELATED"/>
    <property type="match status" value="1"/>
</dbReference>
<dbReference type="PANTHER" id="PTHR30572:SF4">
    <property type="entry name" value="ABC TRANSPORTER PERMEASE YTRF"/>
    <property type="match status" value="1"/>
</dbReference>
<gene>
    <name evidence="9" type="ORF">CVS27_00795</name>
</gene>
<comment type="similarity">
    <text evidence="6">Belongs to the ABC-4 integral membrane protein family.</text>
</comment>
<evidence type="ECO:0000313" key="10">
    <source>
        <dbReference type="Proteomes" id="UP000237061"/>
    </source>
</evidence>
<evidence type="ECO:0000256" key="5">
    <source>
        <dbReference type="ARBA" id="ARBA00023136"/>
    </source>
</evidence>
<sequence length="340" mass="35509">MVAAMVFTVMLTTGKAVGSEQKVLGTIDSIGTRTLVVRAEADAGVLNDVMSRVEDIVGVTWALGFSPAQDVTNSAFEDGTPVPVRFAYGTQLGTLSIPERQPISDDLAYVSPEALSQLGLDYPSGSISLNSGAAIAVVGEIETPEVLDRFEPLVVVPRQDSTTDNQPLGLVVVTVDAPENVEAVGKAVLSVLAATDSTKVKIESSKELADLRAIIQSQLGSFSRTLVLALFSVTAVLLTVVMTGLVLMRRKDFGRRRALGGTRSFVFLMLLLQTSILSLAGALAGSLTSLALLAGSGDPLPGMAFSVSVITLTLGTALVAGVIPALIASRREPMKELRVA</sequence>
<dbReference type="Proteomes" id="UP000237061">
    <property type="component" value="Unassembled WGS sequence"/>
</dbReference>
<feature type="domain" description="ABC3 transporter permease C-terminal" evidence="8">
    <location>
        <begin position="227"/>
        <end position="331"/>
    </location>
</feature>
<reference evidence="9 10" key="1">
    <citation type="submission" date="2018-01" db="EMBL/GenBank/DDBJ databases">
        <title>Arthrobacter sp. nov., from glaciers in China.</title>
        <authorList>
            <person name="Liu Q."/>
            <person name="Xin Y.-H."/>
        </authorList>
    </citation>
    <scope>NUCLEOTIDE SEQUENCE [LARGE SCALE GENOMIC DNA]</scope>
    <source>
        <strain evidence="9 10">HLT2-12-2</strain>
    </source>
</reference>
<feature type="transmembrane region" description="Helical" evidence="7">
    <location>
        <begin position="226"/>
        <end position="247"/>
    </location>
</feature>
<comment type="caution">
    <text evidence="9">The sequence shown here is derived from an EMBL/GenBank/DDBJ whole genome shotgun (WGS) entry which is preliminary data.</text>
</comment>
<evidence type="ECO:0000256" key="2">
    <source>
        <dbReference type="ARBA" id="ARBA00022475"/>
    </source>
</evidence>
<evidence type="ECO:0000256" key="7">
    <source>
        <dbReference type="SAM" id="Phobius"/>
    </source>
</evidence>
<feature type="transmembrane region" description="Helical" evidence="7">
    <location>
        <begin position="267"/>
        <end position="293"/>
    </location>
</feature>
<organism evidence="9 10">
    <name type="scientific">Arthrobacter glacialis</name>
    <dbReference type="NCBI Taxonomy" id="1664"/>
    <lineage>
        <taxon>Bacteria</taxon>
        <taxon>Bacillati</taxon>
        <taxon>Actinomycetota</taxon>
        <taxon>Actinomycetes</taxon>
        <taxon>Micrococcales</taxon>
        <taxon>Micrococcaceae</taxon>
        <taxon>Arthrobacter</taxon>
    </lineage>
</organism>
<protein>
    <submittedName>
        <fullName evidence="9">Lipoprotein ABC transporter permease</fullName>
    </submittedName>
</protein>
<proteinExistence type="inferred from homology"/>
<dbReference type="AlphaFoldDB" id="A0A2S4A1T4"/>
<dbReference type="EMBL" id="PPXC01000001">
    <property type="protein sequence ID" value="POH75443.1"/>
    <property type="molecule type" value="Genomic_DNA"/>
</dbReference>
<dbReference type="GO" id="GO:0005886">
    <property type="term" value="C:plasma membrane"/>
    <property type="evidence" value="ECO:0007669"/>
    <property type="project" value="UniProtKB-SubCell"/>
</dbReference>
<keyword evidence="5 7" id="KW-0472">Membrane</keyword>
<evidence type="ECO:0000259" key="8">
    <source>
        <dbReference type="Pfam" id="PF02687"/>
    </source>
</evidence>
<dbReference type="InterPro" id="IPR003838">
    <property type="entry name" value="ABC3_permease_C"/>
</dbReference>
<accession>A0A2S4A1T4</accession>
<comment type="subcellular location">
    <subcellularLocation>
        <location evidence="1">Cell membrane</location>
        <topology evidence="1">Multi-pass membrane protein</topology>
    </subcellularLocation>
</comment>
<evidence type="ECO:0000256" key="4">
    <source>
        <dbReference type="ARBA" id="ARBA00022989"/>
    </source>
</evidence>